<dbReference type="SUPFAM" id="SSF55729">
    <property type="entry name" value="Acyl-CoA N-acyltransferases (Nat)"/>
    <property type="match status" value="1"/>
</dbReference>
<dbReference type="Gene3D" id="3.40.630.30">
    <property type="match status" value="1"/>
</dbReference>
<dbReference type="Pfam" id="PF13302">
    <property type="entry name" value="Acetyltransf_3"/>
    <property type="match status" value="1"/>
</dbReference>
<evidence type="ECO:0000313" key="3">
    <source>
        <dbReference type="Proteomes" id="UP000184423"/>
    </source>
</evidence>
<dbReference type="Proteomes" id="UP000184423">
    <property type="component" value="Unassembled WGS sequence"/>
</dbReference>
<dbReference type="InterPro" id="IPR016181">
    <property type="entry name" value="Acyl_CoA_acyltransferase"/>
</dbReference>
<evidence type="ECO:0000259" key="1">
    <source>
        <dbReference type="PROSITE" id="PS51186"/>
    </source>
</evidence>
<dbReference type="GO" id="GO:0016747">
    <property type="term" value="F:acyltransferase activity, transferring groups other than amino-acyl groups"/>
    <property type="evidence" value="ECO:0007669"/>
    <property type="project" value="InterPro"/>
</dbReference>
<keyword evidence="2" id="KW-0808">Transferase</keyword>
<gene>
    <name evidence="2" type="ORF">SAMN02746091_01518</name>
</gene>
<dbReference type="AlphaFoldDB" id="A0A1M4XVR4"/>
<keyword evidence="3" id="KW-1185">Reference proteome</keyword>
<dbReference type="PROSITE" id="PS51186">
    <property type="entry name" value="GNAT"/>
    <property type="match status" value="1"/>
</dbReference>
<dbReference type="RefSeq" id="WP_027308492.1">
    <property type="nucleotide sequence ID" value="NZ_FQVG01000026.1"/>
</dbReference>
<evidence type="ECO:0000313" key="2">
    <source>
        <dbReference type="EMBL" id="SHE97581.1"/>
    </source>
</evidence>
<dbReference type="CDD" id="cd04301">
    <property type="entry name" value="NAT_SF"/>
    <property type="match status" value="1"/>
</dbReference>
<sequence>MYFKRFIGERIYLSPLNVEDYLKYAEWINDLEVSIALFEMKTPITAQGERQIIEDLSKENVFAIVVNEIDKLVGNIGLHNINWISRNAELGILIGDKFYWGQGYGKEAIELILDYAFNMLNLHSVYLKVYGYNTNAIKCYEKVGFKYAGRLREAIEVAGERYDVIYMDILRDEFESVYVKSIVEKKKKGLKP</sequence>
<dbReference type="PANTHER" id="PTHR43415">
    <property type="entry name" value="SPERMIDINE N(1)-ACETYLTRANSFERASE"/>
    <property type="match status" value="1"/>
</dbReference>
<dbReference type="InterPro" id="IPR000182">
    <property type="entry name" value="GNAT_dom"/>
</dbReference>
<protein>
    <submittedName>
        <fullName evidence="2">Protein N-acetyltransferase, RimJ/RimL family</fullName>
    </submittedName>
</protein>
<reference evidence="3" key="1">
    <citation type="submission" date="2016-11" db="EMBL/GenBank/DDBJ databases">
        <authorList>
            <person name="Varghese N."/>
            <person name="Submissions S."/>
        </authorList>
    </citation>
    <scope>NUCLEOTIDE SEQUENCE [LARGE SCALE GENOMIC DNA]</scope>
    <source>
        <strain evidence="3">DSM 10124</strain>
    </source>
</reference>
<organism evidence="2 3">
    <name type="scientific">Caloramator proteoclasticus DSM 10124</name>
    <dbReference type="NCBI Taxonomy" id="1121262"/>
    <lineage>
        <taxon>Bacteria</taxon>
        <taxon>Bacillati</taxon>
        <taxon>Bacillota</taxon>
        <taxon>Clostridia</taxon>
        <taxon>Eubacteriales</taxon>
        <taxon>Clostridiaceae</taxon>
        <taxon>Caloramator</taxon>
    </lineage>
</organism>
<dbReference type="PANTHER" id="PTHR43415:SF3">
    <property type="entry name" value="GNAT-FAMILY ACETYLTRANSFERASE"/>
    <property type="match status" value="1"/>
</dbReference>
<dbReference type="EMBL" id="FQVG01000026">
    <property type="protein sequence ID" value="SHE97581.1"/>
    <property type="molecule type" value="Genomic_DNA"/>
</dbReference>
<feature type="domain" description="N-acetyltransferase" evidence="1">
    <location>
        <begin position="11"/>
        <end position="172"/>
    </location>
</feature>
<proteinExistence type="predicted"/>
<accession>A0A1M4XVR4</accession>
<name>A0A1M4XVR4_9CLOT</name>